<accession>A0A9N9PRK3</accession>
<feature type="compositionally biased region" description="Low complexity" evidence="1">
    <location>
        <begin position="566"/>
        <end position="584"/>
    </location>
</feature>
<protein>
    <submittedName>
        <fullName evidence="2">Uncharacterized protein</fullName>
    </submittedName>
</protein>
<dbReference type="EMBL" id="CAJVRL010000043">
    <property type="protein sequence ID" value="CAG8951562.1"/>
    <property type="molecule type" value="Genomic_DNA"/>
</dbReference>
<feature type="region of interest" description="Disordered" evidence="1">
    <location>
        <begin position="483"/>
        <end position="644"/>
    </location>
</feature>
<feature type="compositionally biased region" description="Basic and acidic residues" evidence="1">
    <location>
        <begin position="378"/>
        <end position="387"/>
    </location>
</feature>
<sequence>MLHLQVFTVNVRQSHRELLLPLNTNSPQQGKFQTYMLTRHVECLLNMYHSYALAFPTLPIDQHQYFYLTSPLSDTYTPGKNMNQSRNRPSYQTPQKVYPSTPQSSTRTPGSSPRRLCPTSSGKPPKRSLSLNLFSIINKFETLDAVSLPYRYPGLQPAPLQVSRNTSRRRDGHGAGMDRLSTIFSPGGKGYEGYIPLGSEECLRPIPRRQEPSVSAGECTPTTGIKRWKGRPRKSMSPQKSNTSTTERGNRRSRSDSDLKDTSRLLSSARTRLENGGSKRHRSIKEMIKFYDGGSETTSFPLTPGRKADELCPQQLQHDIIPKQKPRSQIRQFPKPQSHFSSHRWLQTTIETRPSEEEPSQSPALSMSHQPGPLIQPRVEDRATHSDSEQKSLFLLISQLPSGLLHGQDLPQEPDAKVHLERPLIPVPKEVHSVVALFQESWSSSSPLKLVPMDQQTKLPHDISETNLLGLPDLGLEVAAKSLEREKKESPEKPPKTPTSRNITRPSPWQSSARTVITHRGGPDISPSKVAEMKKLFEGQQRVENSTPVSPRVNPKLTKLNEPAISQQESSPKSQKSSPPQLQLQPPPPMRDISNRQTPVLSSTTIPEKIPQSHSSQISALASPKSEKKPEPTSPQRPRNKTLVDRIKLFEDGIRPKETTGRLKKRSFSGKGANPIIASRKNFFELPSWKNVGTGKPKMHNKPELNANEIEAIVEEFHDGAAGGKLGKRKNIVGKWNAFSHDSNGTGHSKNNKENDETKALLTRTSEELERMVVKEAECGLKEPKPMRLVEMKRMMLLCREKAGFGGDREKLRGGGQFKRV</sequence>
<evidence type="ECO:0000313" key="2">
    <source>
        <dbReference type="EMBL" id="CAG8951562.1"/>
    </source>
</evidence>
<keyword evidence="3" id="KW-1185">Reference proteome</keyword>
<feature type="compositionally biased region" description="Polar residues" evidence="1">
    <location>
        <begin position="595"/>
        <end position="620"/>
    </location>
</feature>
<dbReference type="OrthoDB" id="3597533at2759"/>
<feature type="region of interest" description="Disordered" evidence="1">
    <location>
        <begin position="352"/>
        <end position="387"/>
    </location>
</feature>
<gene>
    <name evidence="2" type="ORF">HYFRA_00007478</name>
</gene>
<feature type="region of interest" description="Disordered" evidence="1">
    <location>
        <begin position="76"/>
        <end position="128"/>
    </location>
</feature>
<feature type="region of interest" description="Disordered" evidence="1">
    <location>
        <begin position="162"/>
        <end position="187"/>
    </location>
</feature>
<feature type="compositionally biased region" description="Low complexity" evidence="1">
    <location>
        <begin position="99"/>
        <end position="115"/>
    </location>
</feature>
<dbReference type="AlphaFoldDB" id="A0A9N9PRK3"/>
<feature type="compositionally biased region" description="Polar residues" evidence="1">
    <location>
        <begin position="502"/>
        <end position="515"/>
    </location>
</feature>
<evidence type="ECO:0000256" key="1">
    <source>
        <dbReference type="SAM" id="MobiDB-lite"/>
    </source>
</evidence>
<reference evidence="2" key="1">
    <citation type="submission" date="2021-07" db="EMBL/GenBank/DDBJ databases">
        <authorList>
            <person name="Durling M."/>
        </authorList>
    </citation>
    <scope>NUCLEOTIDE SEQUENCE</scope>
</reference>
<feature type="compositionally biased region" description="Basic and acidic residues" evidence="1">
    <location>
        <begin position="248"/>
        <end position="263"/>
    </location>
</feature>
<feature type="compositionally biased region" description="Polar residues" evidence="1">
    <location>
        <begin position="360"/>
        <end position="369"/>
    </location>
</feature>
<proteinExistence type="predicted"/>
<feature type="compositionally biased region" description="Polar residues" evidence="1">
    <location>
        <begin position="236"/>
        <end position="247"/>
    </location>
</feature>
<feature type="compositionally biased region" description="Polar residues" evidence="1">
    <location>
        <begin position="76"/>
        <end position="95"/>
    </location>
</feature>
<comment type="caution">
    <text evidence="2">The sequence shown here is derived from an EMBL/GenBank/DDBJ whole genome shotgun (WGS) entry which is preliminary data.</text>
</comment>
<name>A0A9N9PRK3_9HELO</name>
<feature type="region of interest" description="Disordered" evidence="1">
    <location>
        <begin position="209"/>
        <end position="281"/>
    </location>
</feature>
<feature type="compositionally biased region" description="Polar residues" evidence="1">
    <location>
        <begin position="740"/>
        <end position="749"/>
    </location>
</feature>
<organism evidence="2 3">
    <name type="scientific">Hymenoscyphus fraxineus</name>
    <dbReference type="NCBI Taxonomy" id="746836"/>
    <lineage>
        <taxon>Eukaryota</taxon>
        <taxon>Fungi</taxon>
        <taxon>Dikarya</taxon>
        <taxon>Ascomycota</taxon>
        <taxon>Pezizomycotina</taxon>
        <taxon>Leotiomycetes</taxon>
        <taxon>Helotiales</taxon>
        <taxon>Helotiaceae</taxon>
        <taxon>Hymenoscyphus</taxon>
    </lineage>
</organism>
<feature type="region of interest" description="Disordered" evidence="1">
    <location>
        <begin position="739"/>
        <end position="758"/>
    </location>
</feature>
<dbReference type="Proteomes" id="UP000696280">
    <property type="component" value="Unassembled WGS sequence"/>
</dbReference>
<evidence type="ECO:0000313" key="3">
    <source>
        <dbReference type="Proteomes" id="UP000696280"/>
    </source>
</evidence>
<feature type="compositionally biased region" description="Basic and acidic residues" evidence="1">
    <location>
        <begin position="483"/>
        <end position="495"/>
    </location>
</feature>